<gene>
    <name evidence="2" type="ORF">C7999DRAFT_14426</name>
</gene>
<dbReference type="AlphaFoldDB" id="A0AAN7CUM7"/>
<sequence>MKSTFLLSSPNSGPLGSSKRGFSDELQESPSVKRAKRAKHGRKRRAKEVKDGKNPERCWEQKDWLSADGPWADSLIAQKQKQIPKPAASLPDKEDHTAYVKSEEDPEKHQKQGTKDTGAKGIEGPRNGTHLPTADDGPNAATITNTCKTRPERKLHNEPKYPIDDGIHKIPATAGPSESRIIHSPAYESRELTPLSDLPSIPDYTFKAYPNPVPAHLPPAIQTSEEPRRRKRTDPAADSPNKNSIRASAPSPELPKPSDEERTQTSPPVQLAVEAAAPLKTTKPTTETDGLAAPAGTKTLRAINKRLKALEASLVAAAPSSLSSSSSSASGGSDKDKDKDKDRRLEAMAVALRADVARLHERLDRDEARAAIRHEILFNALLKVAGDVGALGGEVVWLLAQDQRDQRERLVDGNGGGAGAGDGRGGDVGVGNGTPRAATAGSAREVKDRLSRSMQQSRKTLEQCLRIYTEDMNRAERKEEVAKYGGLVVQYAGDLFKTLG</sequence>
<organism evidence="2 3">
    <name type="scientific">Corynascus novoguineensis</name>
    <dbReference type="NCBI Taxonomy" id="1126955"/>
    <lineage>
        <taxon>Eukaryota</taxon>
        <taxon>Fungi</taxon>
        <taxon>Dikarya</taxon>
        <taxon>Ascomycota</taxon>
        <taxon>Pezizomycotina</taxon>
        <taxon>Sordariomycetes</taxon>
        <taxon>Sordariomycetidae</taxon>
        <taxon>Sordariales</taxon>
        <taxon>Chaetomiaceae</taxon>
        <taxon>Corynascus</taxon>
    </lineage>
</organism>
<comment type="caution">
    <text evidence="2">The sequence shown here is derived from an EMBL/GenBank/DDBJ whole genome shotgun (WGS) entry which is preliminary data.</text>
</comment>
<feature type="region of interest" description="Disordered" evidence="1">
    <location>
        <begin position="78"/>
        <end position="293"/>
    </location>
</feature>
<feature type="compositionally biased region" description="Basic and acidic residues" evidence="1">
    <location>
        <begin position="149"/>
        <end position="168"/>
    </location>
</feature>
<feature type="compositionally biased region" description="Low complexity" evidence="1">
    <location>
        <begin position="1"/>
        <end position="18"/>
    </location>
</feature>
<evidence type="ECO:0000313" key="2">
    <source>
        <dbReference type="EMBL" id="KAK4247582.1"/>
    </source>
</evidence>
<feature type="region of interest" description="Disordered" evidence="1">
    <location>
        <begin position="316"/>
        <end position="341"/>
    </location>
</feature>
<evidence type="ECO:0000256" key="1">
    <source>
        <dbReference type="SAM" id="MobiDB-lite"/>
    </source>
</evidence>
<evidence type="ECO:0000313" key="3">
    <source>
        <dbReference type="Proteomes" id="UP001303647"/>
    </source>
</evidence>
<feature type="region of interest" description="Disordered" evidence="1">
    <location>
        <begin position="1"/>
        <end position="64"/>
    </location>
</feature>
<reference evidence="2" key="1">
    <citation type="journal article" date="2023" name="Mol. Phylogenet. Evol.">
        <title>Genome-scale phylogeny and comparative genomics of the fungal order Sordariales.</title>
        <authorList>
            <person name="Hensen N."/>
            <person name="Bonometti L."/>
            <person name="Westerberg I."/>
            <person name="Brannstrom I.O."/>
            <person name="Guillou S."/>
            <person name="Cros-Aarteil S."/>
            <person name="Calhoun S."/>
            <person name="Haridas S."/>
            <person name="Kuo A."/>
            <person name="Mondo S."/>
            <person name="Pangilinan J."/>
            <person name="Riley R."/>
            <person name="LaButti K."/>
            <person name="Andreopoulos B."/>
            <person name="Lipzen A."/>
            <person name="Chen C."/>
            <person name="Yan M."/>
            <person name="Daum C."/>
            <person name="Ng V."/>
            <person name="Clum A."/>
            <person name="Steindorff A."/>
            <person name="Ohm R.A."/>
            <person name="Martin F."/>
            <person name="Silar P."/>
            <person name="Natvig D.O."/>
            <person name="Lalanne C."/>
            <person name="Gautier V."/>
            <person name="Ament-Velasquez S.L."/>
            <person name="Kruys A."/>
            <person name="Hutchinson M.I."/>
            <person name="Powell A.J."/>
            <person name="Barry K."/>
            <person name="Miller A.N."/>
            <person name="Grigoriev I.V."/>
            <person name="Debuchy R."/>
            <person name="Gladieux P."/>
            <person name="Hiltunen Thoren M."/>
            <person name="Johannesson H."/>
        </authorList>
    </citation>
    <scope>NUCLEOTIDE SEQUENCE</scope>
    <source>
        <strain evidence="2">CBS 359.72</strain>
    </source>
</reference>
<dbReference type="EMBL" id="MU857651">
    <property type="protein sequence ID" value="KAK4247582.1"/>
    <property type="molecule type" value="Genomic_DNA"/>
</dbReference>
<proteinExistence type="predicted"/>
<feature type="compositionally biased region" description="Low complexity" evidence="1">
    <location>
        <begin position="274"/>
        <end position="288"/>
    </location>
</feature>
<name>A0AAN7CUM7_9PEZI</name>
<feature type="compositionally biased region" description="Basic residues" evidence="1">
    <location>
        <begin position="33"/>
        <end position="47"/>
    </location>
</feature>
<feature type="compositionally biased region" description="Low complexity" evidence="1">
    <location>
        <begin position="316"/>
        <end position="332"/>
    </location>
</feature>
<reference evidence="2" key="2">
    <citation type="submission" date="2023-05" db="EMBL/GenBank/DDBJ databases">
        <authorList>
            <consortium name="Lawrence Berkeley National Laboratory"/>
            <person name="Steindorff A."/>
            <person name="Hensen N."/>
            <person name="Bonometti L."/>
            <person name="Westerberg I."/>
            <person name="Brannstrom I.O."/>
            <person name="Guillou S."/>
            <person name="Cros-Aarteil S."/>
            <person name="Calhoun S."/>
            <person name="Haridas S."/>
            <person name="Kuo A."/>
            <person name="Mondo S."/>
            <person name="Pangilinan J."/>
            <person name="Riley R."/>
            <person name="Labutti K."/>
            <person name="Andreopoulos B."/>
            <person name="Lipzen A."/>
            <person name="Chen C."/>
            <person name="Yanf M."/>
            <person name="Daum C."/>
            <person name="Ng V."/>
            <person name="Clum A."/>
            <person name="Ohm R."/>
            <person name="Martin F."/>
            <person name="Silar P."/>
            <person name="Natvig D."/>
            <person name="Lalanne C."/>
            <person name="Gautier V."/>
            <person name="Ament-Velasquez S.L."/>
            <person name="Kruys A."/>
            <person name="Hutchinson M.I."/>
            <person name="Powell A.J."/>
            <person name="Barry K."/>
            <person name="Miller A.N."/>
            <person name="Grigoriev I.V."/>
            <person name="Debuchy R."/>
            <person name="Gladieux P."/>
            <person name="Thoren M.H."/>
            <person name="Johannesson H."/>
        </authorList>
    </citation>
    <scope>NUCLEOTIDE SEQUENCE</scope>
    <source>
        <strain evidence="2">CBS 359.72</strain>
    </source>
</reference>
<keyword evidence="3" id="KW-1185">Reference proteome</keyword>
<feature type="compositionally biased region" description="Basic and acidic residues" evidence="1">
    <location>
        <begin position="91"/>
        <end position="118"/>
    </location>
</feature>
<protein>
    <submittedName>
        <fullName evidence="2">Uncharacterized protein</fullName>
    </submittedName>
</protein>
<feature type="compositionally biased region" description="Basic and acidic residues" evidence="1">
    <location>
        <begin position="48"/>
        <end position="64"/>
    </location>
</feature>
<dbReference type="Proteomes" id="UP001303647">
    <property type="component" value="Unassembled WGS sequence"/>
</dbReference>
<feature type="region of interest" description="Disordered" evidence="1">
    <location>
        <begin position="412"/>
        <end position="457"/>
    </location>
</feature>
<feature type="compositionally biased region" description="Gly residues" evidence="1">
    <location>
        <begin position="413"/>
        <end position="432"/>
    </location>
</feature>
<accession>A0AAN7CUM7</accession>